<evidence type="ECO:0000313" key="8">
    <source>
        <dbReference type="Proteomes" id="UP000694397"/>
    </source>
</evidence>
<evidence type="ECO:0008006" key="9">
    <source>
        <dbReference type="Google" id="ProtNLM"/>
    </source>
</evidence>
<evidence type="ECO:0000256" key="4">
    <source>
        <dbReference type="ARBA" id="ARBA00022989"/>
    </source>
</evidence>
<evidence type="ECO:0000256" key="5">
    <source>
        <dbReference type="ARBA" id="ARBA00023136"/>
    </source>
</evidence>
<evidence type="ECO:0000313" key="7">
    <source>
        <dbReference type="Ensembl" id="ENSSFOP00015022659.1"/>
    </source>
</evidence>
<dbReference type="AlphaFoldDB" id="A0A8C9RV61"/>
<feature type="transmembrane region" description="Helical" evidence="6">
    <location>
        <begin position="64"/>
        <end position="86"/>
    </location>
</feature>
<dbReference type="PANTHER" id="PTHR23320:SF157">
    <property type="entry name" value="SI:CH1073-291C23.2"/>
    <property type="match status" value="1"/>
</dbReference>
<protein>
    <recommendedName>
        <fullName evidence="9">Membrane-spanning 4-domains subfamily A member 15-like</fullName>
    </recommendedName>
</protein>
<feature type="transmembrane region" description="Helical" evidence="6">
    <location>
        <begin position="157"/>
        <end position="178"/>
    </location>
</feature>
<reference evidence="7 8" key="1">
    <citation type="submission" date="2019-04" db="EMBL/GenBank/DDBJ databases">
        <authorList>
            <consortium name="Wellcome Sanger Institute Data Sharing"/>
        </authorList>
    </citation>
    <scope>NUCLEOTIDE SEQUENCE [LARGE SCALE GENOMIC DNA]</scope>
</reference>
<dbReference type="GO" id="GO:0016020">
    <property type="term" value="C:membrane"/>
    <property type="evidence" value="ECO:0007669"/>
    <property type="project" value="UniProtKB-SubCell"/>
</dbReference>
<reference evidence="7" key="3">
    <citation type="submission" date="2025-09" db="UniProtKB">
        <authorList>
            <consortium name="Ensembl"/>
        </authorList>
    </citation>
    <scope>IDENTIFICATION</scope>
</reference>
<comment type="subcellular location">
    <subcellularLocation>
        <location evidence="1">Membrane</location>
        <topology evidence="1">Multi-pass membrane protein</topology>
    </subcellularLocation>
</comment>
<dbReference type="PANTHER" id="PTHR23320">
    <property type="entry name" value="MEMBRANE-SPANNING 4-DOMAINS SUBFAMILY A MS4A -RELATED"/>
    <property type="match status" value="1"/>
</dbReference>
<keyword evidence="5 6" id="KW-0472">Membrane</keyword>
<dbReference type="OrthoDB" id="8777022at2759"/>
<accession>A0A8C9RV61</accession>
<comment type="similarity">
    <text evidence="2">Belongs to the MS4A family.</text>
</comment>
<keyword evidence="3 6" id="KW-0812">Transmembrane</keyword>
<feature type="transmembrane region" description="Helical" evidence="6">
    <location>
        <begin position="39"/>
        <end position="58"/>
    </location>
</feature>
<dbReference type="GeneTree" id="ENSGT00510000052164"/>
<evidence type="ECO:0000256" key="6">
    <source>
        <dbReference type="SAM" id="Phobius"/>
    </source>
</evidence>
<evidence type="ECO:0000256" key="1">
    <source>
        <dbReference type="ARBA" id="ARBA00004141"/>
    </source>
</evidence>
<proteinExistence type="inferred from homology"/>
<dbReference type="InterPro" id="IPR007237">
    <property type="entry name" value="CD20-like"/>
</dbReference>
<keyword evidence="8" id="KW-1185">Reference proteome</keyword>
<name>A0A8C9RV61_SCLFO</name>
<feature type="transmembrane region" description="Helical" evidence="6">
    <location>
        <begin position="98"/>
        <end position="119"/>
    </location>
</feature>
<dbReference type="Proteomes" id="UP000694397">
    <property type="component" value="Chromosome 4"/>
</dbReference>
<organism evidence="7 8">
    <name type="scientific">Scleropages formosus</name>
    <name type="common">Asian bonytongue</name>
    <name type="synonym">Osteoglossum formosum</name>
    <dbReference type="NCBI Taxonomy" id="113540"/>
    <lineage>
        <taxon>Eukaryota</taxon>
        <taxon>Metazoa</taxon>
        <taxon>Chordata</taxon>
        <taxon>Craniata</taxon>
        <taxon>Vertebrata</taxon>
        <taxon>Euteleostomi</taxon>
        <taxon>Actinopterygii</taxon>
        <taxon>Neopterygii</taxon>
        <taxon>Teleostei</taxon>
        <taxon>Osteoglossocephala</taxon>
        <taxon>Osteoglossomorpha</taxon>
        <taxon>Osteoglossiformes</taxon>
        <taxon>Osteoglossidae</taxon>
        <taxon>Scleropages</taxon>
    </lineage>
</organism>
<evidence type="ECO:0000256" key="2">
    <source>
        <dbReference type="ARBA" id="ARBA00009565"/>
    </source>
</evidence>
<dbReference type="Ensembl" id="ENSSFOT00015022907.2">
    <property type="protein sequence ID" value="ENSSFOP00015022659.1"/>
    <property type="gene ID" value="ENSSFOG00015014559.2"/>
</dbReference>
<evidence type="ECO:0000256" key="3">
    <source>
        <dbReference type="ARBA" id="ARBA00022692"/>
    </source>
</evidence>
<dbReference type="InterPro" id="IPR030417">
    <property type="entry name" value="MS4A"/>
</dbReference>
<sequence length="200" mass="22339">MESVPYARSGTEDGEPRTTVIGLNKPLHRFIRGDPRSTGIVMLFLGGSQFLLGIPMKLDVLESAATYYTGFWLGIMFISSGILYILSDENTSKKLVTASLAVSIISIIGAFVAFVFFFVTSLRIHSFYSPYRFPIKSNMTDEDYAWKSNHTDQILCLQVLFLIYCVVGMVILIVMSAFSRAGLRSSRTQAIVVMHNRPTQ</sequence>
<dbReference type="Pfam" id="PF04103">
    <property type="entry name" value="CD20"/>
    <property type="match status" value="1"/>
</dbReference>
<reference evidence="7" key="2">
    <citation type="submission" date="2025-08" db="UniProtKB">
        <authorList>
            <consortium name="Ensembl"/>
        </authorList>
    </citation>
    <scope>IDENTIFICATION</scope>
</reference>
<keyword evidence="4 6" id="KW-1133">Transmembrane helix</keyword>